<dbReference type="GO" id="GO:0030416">
    <property type="term" value="P:methylamine metabolic process"/>
    <property type="evidence" value="ECO:0007669"/>
    <property type="project" value="InterPro"/>
</dbReference>
<dbReference type="Pfam" id="PF07291">
    <property type="entry name" value="MauE"/>
    <property type="match status" value="1"/>
</dbReference>
<evidence type="ECO:0000256" key="5">
    <source>
        <dbReference type="SAM" id="Phobius"/>
    </source>
</evidence>
<organism evidence="7 8">
    <name type="scientific">Empedobacter tilapiae</name>
    <dbReference type="NCBI Taxonomy" id="2491114"/>
    <lineage>
        <taxon>Bacteria</taxon>
        <taxon>Pseudomonadati</taxon>
        <taxon>Bacteroidota</taxon>
        <taxon>Flavobacteriia</taxon>
        <taxon>Flavobacteriales</taxon>
        <taxon>Weeksellaceae</taxon>
        <taxon>Empedobacter</taxon>
    </lineage>
</organism>
<keyword evidence="4 5" id="KW-0472">Membrane</keyword>
<evidence type="ECO:0000313" key="7">
    <source>
        <dbReference type="EMBL" id="TGN22551.1"/>
    </source>
</evidence>
<feature type="domain" description="Methylamine utilisation protein MauE" evidence="6">
    <location>
        <begin position="8"/>
        <end position="132"/>
    </location>
</feature>
<reference evidence="7 8" key="1">
    <citation type="submission" date="2019-03" db="EMBL/GenBank/DDBJ databases">
        <title>Empedobacter tilapiae sp. nov., isolated from an intestine of Nile tilapia Oreochromis niloticus.</title>
        <authorList>
            <person name="Kim Y.-O."/>
            <person name="Yoon J.-H."/>
        </authorList>
    </citation>
    <scope>NUCLEOTIDE SEQUENCE [LARGE SCALE GENOMIC DNA]</scope>
    <source>
        <strain evidence="7 8">MRS2</strain>
    </source>
</reference>
<dbReference type="AlphaFoldDB" id="A0A4Z1BPK1"/>
<evidence type="ECO:0000256" key="3">
    <source>
        <dbReference type="ARBA" id="ARBA00022989"/>
    </source>
</evidence>
<dbReference type="GO" id="GO:0016020">
    <property type="term" value="C:membrane"/>
    <property type="evidence" value="ECO:0007669"/>
    <property type="project" value="UniProtKB-SubCell"/>
</dbReference>
<dbReference type="EMBL" id="SRPE01000014">
    <property type="protein sequence ID" value="TGN22551.1"/>
    <property type="molecule type" value="Genomic_DNA"/>
</dbReference>
<protein>
    <submittedName>
        <fullName evidence="7">DoxX family protein</fullName>
    </submittedName>
</protein>
<evidence type="ECO:0000256" key="2">
    <source>
        <dbReference type="ARBA" id="ARBA00022692"/>
    </source>
</evidence>
<dbReference type="OrthoDB" id="673785at2"/>
<feature type="transmembrane region" description="Helical" evidence="5">
    <location>
        <begin position="117"/>
        <end position="135"/>
    </location>
</feature>
<feature type="transmembrane region" description="Helical" evidence="5">
    <location>
        <begin position="45"/>
        <end position="67"/>
    </location>
</feature>
<keyword evidence="2 5" id="KW-0812">Transmembrane</keyword>
<evidence type="ECO:0000256" key="1">
    <source>
        <dbReference type="ARBA" id="ARBA00004141"/>
    </source>
</evidence>
<keyword evidence="8" id="KW-1185">Reference proteome</keyword>
<dbReference type="InterPro" id="IPR009908">
    <property type="entry name" value="Methylamine_util_MauE"/>
</dbReference>
<feature type="transmembrane region" description="Helical" evidence="5">
    <location>
        <begin position="7"/>
        <end position="25"/>
    </location>
</feature>
<evidence type="ECO:0000259" key="6">
    <source>
        <dbReference type="Pfam" id="PF07291"/>
    </source>
</evidence>
<accession>A0A4Z1BPK1</accession>
<keyword evidence="3 5" id="KW-1133">Transmembrane helix</keyword>
<evidence type="ECO:0000256" key="4">
    <source>
        <dbReference type="ARBA" id="ARBA00023136"/>
    </source>
</evidence>
<comment type="subcellular location">
    <subcellularLocation>
        <location evidence="1">Membrane</location>
        <topology evidence="1">Multi-pass membrane protein</topology>
    </subcellularLocation>
</comment>
<dbReference type="Proteomes" id="UP000297998">
    <property type="component" value="Unassembled WGS sequence"/>
</dbReference>
<gene>
    <name evidence="7" type="ORF">E4J94_16030</name>
</gene>
<comment type="caution">
    <text evidence="7">The sequence shown here is derived from an EMBL/GenBank/DDBJ whole genome shotgun (WGS) entry which is preliminary data.</text>
</comment>
<feature type="transmembrane region" description="Helical" evidence="5">
    <location>
        <begin position="142"/>
        <end position="162"/>
    </location>
</feature>
<name>A0A4Z1BPK1_9FLAO</name>
<sequence length="489" mass="56453">MRKYDPFIQTLICYLFIVLFIYAAVSKLMDFENFQIQLAQSPLLSVYAGFISYAVIIAEIVIALLLCYKRWRLIGLYASFGLMIAFTVYIYLILNYSDFIPCSCGGILEKMGWTEHLIFNVVFVGLSIIAIMITRESVKRKLFLKLIVIGILSVGCVVILFLQSEAKMSKQNPFIRKYLKDIVIGKHSYKLKNNSHYFIGVTNNKLYLGNRFAPLYVTEIDLDNYQSRELIIKIDQDDFPFRTVKIFISSPHFFLVDGTVPVIFKGDIKTWEAKVLSTDPTLYFSKAVISSTDELFVRKQDFKTKQNILARYNLAPSVQQFTTTSILGEATQGIFDTDGIPLFDLQQNKFLYVYYYRNNYTVANKNLDVITRSHTIDTTRLAPLKVITNQQNQQKLLNPNSVVNRLAAVDNGLLYINSTKKGQFEDNQVWKQASAVDIYDYQKQLYKGSFYLYDVNRQKTNEFIINNNNLYAIIKNQLVVYTLNTKIIQ</sequence>
<feature type="transmembrane region" description="Helical" evidence="5">
    <location>
        <begin position="74"/>
        <end position="97"/>
    </location>
</feature>
<dbReference type="RefSeq" id="WP_135836797.1">
    <property type="nucleotide sequence ID" value="NZ_SRPE01000014.1"/>
</dbReference>
<evidence type="ECO:0000313" key="8">
    <source>
        <dbReference type="Proteomes" id="UP000297998"/>
    </source>
</evidence>
<proteinExistence type="predicted"/>